<protein>
    <recommendedName>
        <fullName evidence="2">Antitoxin</fullName>
    </recommendedName>
</protein>
<dbReference type="SUPFAM" id="SSF143120">
    <property type="entry name" value="YefM-like"/>
    <property type="match status" value="1"/>
</dbReference>
<dbReference type="EMBL" id="NXGD01000016">
    <property type="protein sequence ID" value="PRM99533.1"/>
    <property type="molecule type" value="Genomic_DNA"/>
</dbReference>
<reference evidence="3 4" key="1">
    <citation type="submission" date="2017-09" db="EMBL/GenBank/DDBJ databases">
        <title>Reassesment of A. cryaerophilus.</title>
        <authorList>
            <person name="Perez-Cataluna A."/>
            <person name="Collado L."/>
            <person name="Salgado O."/>
            <person name="Lefinanco V."/>
            <person name="Figueras M.J."/>
        </authorList>
    </citation>
    <scope>NUCLEOTIDE SEQUENCE [LARGE SCALE GENOMIC DNA]</scope>
    <source>
        <strain evidence="3 4">LMG 10229</strain>
    </source>
</reference>
<comment type="caution">
    <text evidence="3">The sequence shown here is derived from an EMBL/GenBank/DDBJ whole genome shotgun (WGS) entry which is preliminary data.</text>
</comment>
<evidence type="ECO:0000256" key="2">
    <source>
        <dbReference type="RuleBase" id="RU362080"/>
    </source>
</evidence>
<dbReference type="Proteomes" id="UP000238811">
    <property type="component" value="Unassembled WGS sequence"/>
</dbReference>
<dbReference type="Pfam" id="PF02604">
    <property type="entry name" value="PhdYeFM_antitox"/>
    <property type="match status" value="1"/>
</dbReference>
<dbReference type="InterPro" id="IPR036165">
    <property type="entry name" value="YefM-like_sf"/>
</dbReference>
<organism evidence="3 4">
    <name type="scientific">Aliarcobacter cryaerophilus</name>
    <dbReference type="NCBI Taxonomy" id="28198"/>
    <lineage>
        <taxon>Bacteria</taxon>
        <taxon>Pseudomonadati</taxon>
        <taxon>Campylobacterota</taxon>
        <taxon>Epsilonproteobacteria</taxon>
        <taxon>Campylobacterales</taxon>
        <taxon>Arcobacteraceae</taxon>
        <taxon>Aliarcobacter</taxon>
    </lineage>
</organism>
<sequence>MTDNVKEYIVVTYSTNELIPYSEFAKKFGTYLAQIKDNSVEKLAILKNNKVEAVIISKDEYENMKKALKEVESKKILQSIQSGLDDMKSGKTKAISLRPSENNII</sequence>
<evidence type="ECO:0000313" key="3">
    <source>
        <dbReference type="EMBL" id="PRM99533.1"/>
    </source>
</evidence>
<dbReference type="Gene3D" id="3.40.1620.10">
    <property type="entry name" value="YefM-like domain"/>
    <property type="match status" value="1"/>
</dbReference>
<gene>
    <name evidence="3" type="ORF">CJ668_10475</name>
</gene>
<accession>A0A2S9TL46</accession>
<name>A0A2S9TL46_9BACT</name>
<comment type="function">
    <text evidence="2">Antitoxin component of a type II toxin-antitoxin (TA) system.</text>
</comment>
<dbReference type="InterPro" id="IPR006442">
    <property type="entry name" value="Antitoxin_Phd/YefM"/>
</dbReference>
<evidence type="ECO:0000313" key="4">
    <source>
        <dbReference type="Proteomes" id="UP000238811"/>
    </source>
</evidence>
<evidence type="ECO:0000256" key="1">
    <source>
        <dbReference type="ARBA" id="ARBA00009981"/>
    </source>
</evidence>
<dbReference type="AlphaFoldDB" id="A0A2S9TL46"/>
<comment type="similarity">
    <text evidence="1 2">Belongs to the phD/YefM antitoxin family.</text>
</comment>
<proteinExistence type="inferred from homology"/>